<dbReference type="Gene3D" id="3.60.15.10">
    <property type="entry name" value="Ribonuclease Z/Hydroxyacylglutathione hydrolase-like"/>
    <property type="match status" value="1"/>
</dbReference>
<protein>
    <recommendedName>
        <fullName evidence="2">Metallo-beta-lactamase domain-containing protein</fullName>
    </recommendedName>
</protein>
<feature type="non-terminal residue" evidence="1">
    <location>
        <position position="117"/>
    </location>
</feature>
<proteinExistence type="predicted"/>
<evidence type="ECO:0008006" key="2">
    <source>
        <dbReference type="Google" id="ProtNLM"/>
    </source>
</evidence>
<dbReference type="EMBL" id="UINC01106019">
    <property type="protein sequence ID" value="SVC70376.1"/>
    <property type="molecule type" value="Genomic_DNA"/>
</dbReference>
<organism evidence="1">
    <name type="scientific">marine metagenome</name>
    <dbReference type="NCBI Taxonomy" id="408172"/>
    <lineage>
        <taxon>unclassified sequences</taxon>
        <taxon>metagenomes</taxon>
        <taxon>ecological metagenomes</taxon>
    </lineage>
</organism>
<gene>
    <name evidence="1" type="ORF">METZ01_LOCUS323230</name>
</gene>
<sequence>MVASNFVMSEETFSNTNHTSFDSERSFKEFLRWRFTRKEPEAVQIETSDQWEQLGEESKNYAVWIGHSTYLFNSGGLTILTDPVFSKRASPFSWAGPKRLIAPAISLEKLPGIDVIT</sequence>
<dbReference type="AlphaFoldDB" id="A0A382PAV9"/>
<reference evidence="1" key="1">
    <citation type="submission" date="2018-05" db="EMBL/GenBank/DDBJ databases">
        <authorList>
            <person name="Lanie J.A."/>
            <person name="Ng W.-L."/>
            <person name="Kazmierczak K.M."/>
            <person name="Andrzejewski T.M."/>
            <person name="Davidsen T.M."/>
            <person name="Wayne K.J."/>
            <person name="Tettelin H."/>
            <person name="Glass J.I."/>
            <person name="Rusch D."/>
            <person name="Podicherti R."/>
            <person name="Tsui H.-C.T."/>
            <person name="Winkler M.E."/>
        </authorList>
    </citation>
    <scope>NUCLEOTIDE SEQUENCE</scope>
</reference>
<dbReference type="PANTHER" id="PTHR15032">
    <property type="entry name" value="N-ACYL-PHOSPHATIDYLETHANOLAMINE-HYDROLYZING PHOSPHOLIPASE D"/>
    <property type="match status" value="1"/>
</dbReference>
<dbReference type="GO" id="GO:0005737">
    <property type="term" value="C:cytoplasm"/>
    <property type="evidence" value="ECO:0007669"/>
    <property type="project" value="TreeGrafter"/>
</dbReference>
<accession>A0A382PAV9</accession>
<dbReference type="PANTHER" id="PTHR15032:SF4">
    <property type="entry name" value="N-ACYL-PHOSPHATIDYLETHANOLAMINE-HYDROLYZING PHOSPHOLIPASE D"/>
    <property type="match status" value="1"/>
</dbReference>
<dbReference type="InterPro" id="IPR036866">
    <property type="entry name" value="RibonucZ/Hydroxyglut_hydro"/>
</dbReference>
<name>A0A382PAV9_9ZZZZ</name>
<evidence type="ECO:0000313" key="1">
    <source>
        <dbReference type="EMBL" id="SVC70376.1"/>
    </source>
</evidence>